<dbReference type="Proteomes" id="UP001642483">
    <property type="component" value="Unassembled WGS sequence"/>
</dbReference>
<organism evidence="1 2">
    <name type="scientific">Clavelina lepadiformis</name>
    <name type="common">Light-bulb sea squirt</name>
    <name type="synonym">Ascidia lepadiformis</name>
    <dbReference type="NCBI Taxonomy" id="159417"/>
    <lineage>
        <taxon>Eukaryota</taxon>
        <taxon>Metazoa</taxon>
        <taxon>Chordata</taxon>
        <taxon>Tunicata</taxon>
        <taxon>Ascidiacea</taxon>
        <taxon>Aplousobranchia</taxon>
        <taxon>Clavelinidae</taxon>
        <taxon>Clavelina</taxon>
    </lineage>
</organism>
<dbReference type="EMBL" id="CAWYQH010000100">
    <property type="protein sequence ID" value="CAK8685440.1"/>
    <property type="molecule type" value="Genomic_DNA"/>
</dbReference>
<keyword evidence="2" id="KW-1185">Reference proteome</keyword>
<protein>
    <submittedName>
        <fullName evidence="1">Uncharacterized protein</fullName>
    </submittedName>
</protein>
<evidence type="ECO:0000313" key="1">
    <source>
        <dbReference type="EMBL" id="CAK8685440.1"/>
    </source>
</evidence>
<sequence>MRIAHLAPYSSQDSNKHLRPVRTFFNTLINILRPVRTFCNTLINILRPVRTFCNVNCTFGTILFTRPVRTFCNVNCTFGTILFTSSQDSNKHFETR</sequence>
<proteinExistence type="predicted"/>
<name>A0ABP0G5R5_CLALP</name>
<comment type="caution">
    <text evidence="1">The sequence shown here is derived from an EMBL/GenBank/DDBJ whole genome shotgun (WGS) entry which is preliminary data.</text>
</comment>
<reference evidence="1 2" key="1">
    <citation type="submission" date="2024-02" db="EMBL/GenBank/DDBJ databases">
        <authorList>
            <person name="Daric V."/>
            <person name="Darras S."/>
        </authorList>
    </citation>
    <scope>NUCLEOTIDE SEQUENCE [LARGE SCALE GENOMIC DNA]</scope>
</reference>
<evidence type="ECO:0000313" key="2">
    <source>
        <dbReference type="Proteomes" id="UP001642483"/>
    </source>
</evidence>
<accession>A0ABP0G5R5</accession>
<gene>
    <name evidence="1" type="ORF">CVLEPA_LOCUS16573</name>
</gene>